<dbReference type="Gene3D" id="2.60.120.10">
    <property type="entry name" value="Jelly Rolls"/>
    <property type="match status" value="1"/>
</dbReference>
<dbReference type="Gene3D" id="1.10.10.60">
    <property type="entry name" value="Homeodomain-like"/>
    <property type="match status" value="2"/>
</dbReference>
<evidence type="ECO:0000256" key="3">
    <source>
        <dbReference type="ARBA" id="ARBA00023125"/>
    </source>
</evidence>
<proteinExistence type="predicted"/>
<dbReference type="Pfam" id="PF12833">
    <property type="entry name" value="HTH_18"/>
    <property type="match status" value="1"/>
</dbReference>
<keyword evidence="1" id="KW-0963">Cytoplasm</keyword>
<sequence>MDVLSDVVAAMRTGSPFANREDREGVWLTHFEPFAGAGFHVVLRGACLLVPEEGPTVRLGAGDVVLTPHGTRHTLTDDPGHAGAQGATALLCGGYELDRSRPHPLLGTLPETIHRPSGTGRHQDVSAAVSLLGAELRNPRPGTDAALPTLLDLLLLYVLRAWIEDESARGTTGWPTALADPAIGSALHAIHDDPAKPWTVEALGKKANLSRATFSRRFAAAVGEPPLTYVTWWRLTVAAQLLRSSDTALAPIAQHVGYHSPFAFATAFKREHGISPGRYRQRHRDPS</sequence>
<dbReference type="PANTHER" id="PTHR46796:SF13">
    <property type="entry name" value="HTH-TYPE TRANSCRIPTIONAL ACTIVATOR RHAS"/>
    <property type="match status" value="1"/>
</dbReference>
<dbReference type="PROSITE" id="PS01124">
    <property type="entry name" value="HTH_ARAC_FAMILY_2"/>
    <property type="match status" value="1"/>
</dbReference>
<evidence type="ECO:0000256" key="4">
    <source>
        <dbReference type="ARBA" id="ARBA00023163"/>
    </source>
</evidence>
<dbReference type="SUPFAM" id="SSF51215">
    <property type="entry name" value="Regulatory protein AraC"/>
    <property type="match status" value="1"/>
</dbReference>
<dbReference type="SUPFAM" id="SSF46689">
    <property type="entry name" value="Homeodomain-like"/>
    <property type="match status" value="2"/>
</dbReference>
<dbReference type="SMART" id="SM00342">
    <property type="entry name" value="HTH_ARAC"/>
    <property type="match status" value="1"/>
</dbReference>
<reference evidence="6 7" key="1">
    <citation type="submission" date="2023-05" db="EMBL/GenBank/DDBJ databases">
        <title>Streptantibioticus silvisoli sp. nov., acidotolerant actinomycetes 1 from pine litter.</title>
        <authorList>
            <person name="Swiecimska M."/>
            <person name="Golinska P."/>
            <person name="Sangal V."/>
            <person name="Wachnowicz B."/>
            <person name="Goodfellow M."/>
        </authorList>
    </citation>
    <scope>NUCLEOTIDE SEQUENCE [LARGE SCALE GENOMIC DNA]</scope>
    <source>
        <strain evidence="6 7">DSM 42109</strain>
    </source>
</reference>
<dbReference type="EMBL" id="JANCPR020000026">
    <property type="protein sequence ID" value="MDJ1135074.1"/>
    <property type="molecule type" value="Genomic_DNA"/>
</dbReference>
<dbReference type="InterPro" id="IPR011051">
    <property type="entry name" value="RmlC_Cupin_sf"/>
</dbReference>
<name>A0ABT7A181_9ACTN</name>
<keyword evidence="3" id="KW-0238">DNA-binding</keyword>
<evidence type="ECO:0000259" key="5">
    <source>
        <dbReference type="PROSITE" id="PS01124"/>
    </source>
</evidence>
<evidence type="ECO:0000256" key="1">
    <source>
        <dbReference type="ARBA" id="ARBA00022490"/>
    </source>
</evidence>
<evidence type="ECO:0000256" key="2">
    <source>
        <dbReference type="ARBA" id="ARBA00023015"/>
    </source>
</evidence>
<dbReference type="PANTHER" id="PTHR46796">
    <property type="entry name" value="HTH-TYPE TRANSCRIPTIONAL ACTIVATOR RHAS-RELATED"/>
    <property type="match status" value="1"/>
</dbReference>
<dbReference type="SUPFAM" id="SSF51182">
    <property type="entry name" value="RmlC-like cupins"/>
    <property type="match status" value="1"/>
</dbReference>
<evidence type="ECO:0000313" key="7">
    <source>
        <dbReference type="Proteomes" id="UP001214441"/>
    </source>
</evidence>
<dbReference type="InterPro" id="IPR018060">
    <property type="entry name" value="HTH_AraC"/>
</dbReference>
<accession>A0ABT7A181</accession>
<keyword evidence="4" id="KW-0804">Transcription</keyword>
<protein>
    <submittedName>
        <fullName evidence="6">AraC family transcriptional regulator</fullName>
    </submittedName>
</protein>
<comment type="caution">
    <text evidence="6">The sequence shown here is derived from an EMBL/GenBank/DDBJ whole genome shotgun (WGS) entry which is preliminary data.</text>
</comment>
<dbReference type="InterPro" id="IPR037923">
    <property type="entry name" value="HTH-like"/>
</dbReference>
<evidence type="ECO:0000313" key="6">
    <source>
        <dbReference type="EMBL" id="MDJ1135074.1"/>
    </source>
</evidence>
<dbReference type="InterPro" id="IPR009057">
    <property type="entry name" value="Homeodomain-like_sf"/>
</dbReference>
<keyword evidence="2" id="KW-0805">Transcription regulation</keyword>
<dbReference type="Pfam" id="PF12852">
    <property type="entry name" value="Cupin_6"/>
    <property type="match status" value="1"/>
</dbReference>
<gene>
    <name evidence="6" type="ORF">NMN56_024560</name>
</gene>
<dbReference type="Proteomes" id="UP001214441">
    <property type="component" value="Unassembled WGS sequence"/>
</dbReference>
<dbReference type="RefSeq" id="WP_274043320.1">
    <property type="nucleotide sequence ID" value="NZ_JANCPR020000026.1"/>
</dbReference>
<organism evidence="6 7">
    <name type="scientific">Streptomyces iconiensis</name>
    <dbReference type="NCBI Taxonomy" id="1384038"/>
    <lineage>
        <taxon>Bacteria</taxon>
        <taxon>Bacillati</taxon>
        <taxon>Actinomycetota</taxon>
        <taxon>Actinomycetes</taxon>
        <taxon>Kitasatosporales</taxon>
        <taxon>Streptomycetaceae</taxon>
        <taxon>Streptomyces</taxon>
    </lineage>
</organism>
<feature type="domain" description="HTH araC/xylS-type" evidence="5">
    <location>
        <begin position="184"/>
        <end position="282"/>
    </location>
</feature>
<dbReference type="InterPro" id="IPR032783">
    <property type="entry name" value="AraC_lig"/>
</dbReference>
<dbReference type="InterPro" id="IPR014710">
    <property type="entry name" value="RmlC-like_jellyroll"/>
</dbReference>
<keyword evidence="7" id="KW-1185">Reference proteome</keyword>
<dbReference type="InterPro" id="IPR050204">
    <property type="entry name" value="AraC_XylS_family_regulators"/>
</dbReference>